<gene>
    <name evidence="2" type="ORF">LZZ85_13415</name>
</gene>
<dbReference type="EMBL" id="JAKLTR010000008">
    <property type="protein sequence ID" value="MCG2615292.1"/>
    <property type="molecule type" value="Genomic_DNA"/>
</dbReference>
<accession>A0ABS9KSI3</accession>
<keyword evidence="3" id="KW-1185">Reference proteome</keyword>
<dbReference type="RefSeq" id="WP_237872516.1">
    <property type="nucleotide sequence ID" value="NZ_JAKLTR010000008.1"/>
</dbReference>
<dbReference type="PANTHER" id="PTHR33361">
    <property type="entry name" value="GLR0591 PROTEIN"/>
    <property type="match status" value="1"/>
</dbReference>
<protein>
    <submittedName>
        <fullName evidence="2">DUF885 domain-containing protein</fullName>
    </submittedName>
</protein>
<feature type="region of interest" description="Disordered" evidence="1">
    <location>
        <begin position="240"/>
        <end position="259"/>
    </location>
</feature>
<dbReference type="SUPFAM" id="SSF55486">
    <property type="entry name" value="Metalloproteases ('zincins'), catalytic domain"/>
    <property type="match status" value="1"/>
</dbReference>
<comment type="caution">
    <text evidence="2">The sequence shown here is derived from an EMBL/GenBank/DDBJ whole genome shotgun (WGS) entry which is preliminary data.</text>
</comment>
<evidence type="ECO:0000313" key="2">
    <source>
        <dbReference type="EMBL" id="MCG2615292.1"/>
    </source>
</evidence>
<dbReference type="PANTHER" id="PTHR33361:SF2">
    <property type="entry name" value="DUF885 DOMAIN-CONTAINING PROTEIN"/>
    <property type="match status" value="1"/>
</dbReference>
<evidence type="ECO:0000313" key="3">
    <source>
        <dbReference type="Proteomes" id="UP001165367"/>
    </source>
</evidence>
<name>A0ABS9KSI3_9BACT</name>
<proteinExistence type="predicted"/>
<dbReference type="InterPro" id="IPR010281">
    <property type="entry name" value="DUF885"/>
</dbReference>
<sequence>MRSILKTAIITAGYCFITATGGAQISTDLYSQASEMTNIMVQYNADRGSLTRFYATAGEGRGFGRDGQNTSSPERRLRLLKLIDDYQKMTGRAGFDKMNINGKVDYILFMRNLDDEKERLLDEGKVYDQITRYLPFASRIATLEKPRRRGLNVNGEEVAKELNGIFHQVVTARTELKKEPTIDLSLANAASGAVRDLQGVLKNYFNFYNGYDPMFSWWVPKTYTTVDSVLNLYAGDLRSKGKAPASTQKDDGSGINGNPVGREELIRQLKREFIPYSPEELVAIANKEFAWCDAELLKATKEMGFGSDWKAAQEKLKNAYVPAGKQPEAMLDLYNQSVEFLKKNDLLTIPELAEETWRVYMMSPERQLVAPFFLGGESLIISYPTNTMEYEDKLMSMRGNNPFFSRATVHHELIAGHHLQQYMTSRNKTYRNFGTPFWTEGNSLYWELLLWDLKFPRHAEDRMGMLFWRMHRCARVIFSLNYHLGNWTPQQCIDFLVDRVGHERANAEGEVRRSFVGGYPPLYQLAYMIGGMQLYSLKKELVDSKKMTLKQFHDAIFRENAMPIEMLRAILTNQQIRADFKTNWRFYDLK</sequence>
<dbReference type="Pfam" id="PF05960">
    <property type="entry name" value="DUF885"/>
    <property type="match status" value="1"/>
</dbReference>
<organism evidence="2 3">
    <name type="scientific">Terrimonas ginsenosidimutans</name>
    <dbReference type="NCBI Taxonomy" id="2908004"/>
    <lineage>
        <taxon>Bacteria</taxon>
        <taxon>Pseudomonadati</taxon>
        <taxon>Bacteroidota</taxon>
        <taxon>Chitinophagia</taxon>
        <taxon>Chitinophagales</taxon>
        <taxon>Chitinophagaceae</taxon>
        <taxon>Terrimonas</taxon>
    </lineage>
</organism>
<dbReference type="Proteomes" id="UP001165367">
    <property type="component" value="Unassembled WGS sequence"/>
</dbReference>
<reference evidence="2" key="1">
    <citation type="submission" date="2022-01" db="EMBL/GenBank/DDBJ databases">
        <authorList>
            <person name="Jo J.-H."/>
            <person name="Im W.-T."/>
        </authorList>
    </citation>
    <scope>NUCLEOTIDE SEQUENCE</scope>
    <source>
        <strain evidence="2">NA20</strain>
    </source>
</reference>
<evidence type="ECO:0000256" key="1">
    <source>
        <dbReference type="SAM" id="MobiDB-lite"/>
    </source>
</evidence>